<dbReference type="PANTHER" id="PTHR30346:SF30">
    <property type="entry name" value="SMALL NEUTRAL PROTEASE REGULATORY PROTEIN"/>
    <property type="match status" value="1"/>
</dbReference>
<evidence type="ECO:0000259" key="5">
    <source>
        <dbReference type="Pfam" id="PF03466"/>
    </source>
</evidence>
<evidence type="ECO:0000313" key="6">
    <source>
        <dbReference type="EMBL" id="MFD0853625.1"/>
    </source>
</evidence>
<feature type="domain" description="LysR substrate-binding" evidence="5">
    <location>
        <begin position="18"/>
        <end position="207"/>
    </location>
</feature>
<evidence type="ECO:0000313" key="7">
    <source>
        <dbReference type="Proteomes" id="UP001597083"/>
    </source>
</evidence>
<dbReference type="Gene3D" id="3.40.190.10">
    <property type="entry name" value="Periplasmic binding protein-like II"/>
    <property type="match status" value="2"/>
</dbReference>
<feature type="non-terminal residue" evidence="6">
    <location>
        <position position="212"/>
    </location>
</feature>
<dbReference type="Pfam" id="PF03466">
    <property type="entry name" value="LysR_substrate"/>
    <property type="match status" value="1"/>
</dbReference>
<dbReference type="CDD" id="cd08436">
    <property type="entry name" value="PBP2_LTTR_like_3"/>
    <property type="match status" value="1"/>
</dbReference>
<keyword evidence="3" id="KW-0238">DNA-binding</keyword>
<comment type="caution">
    <text evidence="6">The sequence shown here is derived from an EMBL/GenBank/DDBJ whole genome shotgun (WGS) entry which is preliminary data.</text>
</comment>
<keyword evidence="2" id="KW-0805">Transcription regulation</keyword>
<sequence>MTLSGSCTTVRTVATIGEIRGRLNVGLIPTVAAVDVPAALSELRRRHPQVQVRLRTGVSEELMAGVVAGELDVAFLGLPDGRKPTGVQSRVLARESLAVLLPPDHPFAGRKRLRLADLAGESGTPHVDFPYGSAGRAQTDQAFARAGMARDVAYEVSDVALMARLIRGALAIGFLPAPYIEQAPELDGLVAVTVTDAPHRTEYVAWAPPGPT</sequence>
<evidence type="ECO:0000256" key="2">
    <source>
        <dbReference type="ARBA" id="ARBA00023015"/>
    </source>
</evidence>
<keyword evidence="4" id="KW-0804">Transcription</keyword>
<gene>
    <name evidence="6" type="ORF">ACFQ07_15415</name>
</gene>
<dbReference type="InterPro" id="IPR005119">
    <property type="entry name" value="LysR_subst-bd"/>
</dbReference>
<comment type="similarity">
    <text evidence="1">Belongs to the LysR transcriptional regulatory family.</text>
</comment>
<dbReference type="PANTHER" id="PTHR30346">
    <property type="entry name" value="TRANSCRIPTIONAL DUAL REGULATOR HCAR-RELATED"/>
    <property type="match status" value="1"/>
</dbReference>
<evidence type="ECO:0000256" key="1">
    <source>
        <dbReference type="ARBA" id="ARBA00009437"/>
    </source>
</evidence>
<dbReference type="EMBL" id="JBHTIR010002321">
    <property type="protein sequence ID" value="MFD0853625.1"/>
    <property type="molecule type" value="Genomic_DNA"/>
</dbReference>
<protein>
    <submittedName>
        <fullName evidence="6">LysR substrate-binding domain-containing protein</fullName>
    </submittedName>
</protein>
<evidence type="ECO:0000256" key="3">
    <source>
        <dbReference type="ARBA" id="ARBA00023125"/>
    </source>
</evidence>
<name>A0ABW3CGL1_9ACTN</name>
<dbReference type="SUPFAM" id="SSF53850">
    <property type="entry name" value="Periplasmic binding protein-like II"/>
    <property type="match status" value="1"/>
</dbReference>
<reference evidence="7" key="1">
    <citation type="journal article" date="2019" name="Int. J. Syst. Evol. Microbiol.">
        <title>The Global Catalogue of Microorganisms (GCM) 10K type strain sequencing project: providing services to taxonomists for standard genome sequencing and annotation.</title>
        <authorList>
            <consortium name="The Broad Institute Genomics Platform"/>
            <consortium name="The Broad Institute Genome Sequencing Center for Infectious Disease"/>
            <person name="Wu L."/>
            <person name="Ma J."/>
        </authorList>
    </citation>
    <scope>NUCLEOTIDE SEQUENCE [LARGE SCALE GENOMIC DNA]</scope>
    <source>
        <strain evidence="7">JCM 31696</strain>
    </source>
</reference>
<accession>A0ABW3CGL1</accession>
<proteinExistence type="inferred from homology"/>
<evidence type="ECO:0000256" key="4">
    <source>
        <dbReference type="ARBA" id="ARBA00023163"/>
    </source>
</evidence>
<dbReference type="Proteomes" id="UP001597083">
    <property type="component" value="Unassembled WGS sequence"/>
</dbReference>
<organism evidence="6 7">
    <name type="scientific">Actinomadura adrarensis</name>
    <dbReference type="NCBI Taxonomy" id="1819600"/>
    <lineage>
        <taxon>Bacteria</taxon>
        <taxon>Bacillati</taxon>
        <taxon>Actinomycetota</taxon>
        <taxon>Actinomycetes</taxon>
        <taxon>Streptosporangiales</taxon>
        <taxon>Thermomonosporaceae</taxon>
        <taxon>Actinomadura</taxon>
    </lineage>
</organism>
<keyword evidence="7" id="KW-1185">Reference proteome</keyword>